<proteinExistence type="predicted"/>
<gene>
    <name evidence="2" type="ORF">C2E20_0676</name>
</gene>
<reference evidence="2 3" key="1">
    <citation type="journal article" date="2018" name="Plant J.">
        <title>Genome sequences of Chlorella sorokiniana UTEX 1602 and Micractinium conductrix SAG 241.80: implications to maltose excretion by a green alga.</title>
        <authorList>
            <person name="Arriola M.B."/>
            <person name="Velmurugan N."/>
            <person name="Zhang Y."/>
            <person name="Plunkett M.H."/>
            <person name="Hondzo H."/>
            <person name="Barney B.M."/>
        </authorList>
    </citation>
    <scope>NUCLEOTIDE SEQUENCE [LARGE SCALE GENOMIC DNA]</scope>
    <source>
        <strain evidence="2 3">SAG 241.80</strain>
    </source>
</reference>
<dbReference type="EMBL" id="LHPF02000001">
    <property type="protein sequence ID" value="PSC76311.1"/>
    <property type="molecule type" value="Genomic_DNA"/>
</dbReference>
<organism evidence="2 3">
    <name type="scientific">Micractinium conductrix</name>
    <dbReference type="NCBI Taxonomy" id="554055"/>
    <lineage>
        <taxon>Eukaryota</taxon>
        <taxon>Viridiplantae</taxon>
        <taxon>Chlorophyta</taxon>
        <taxon>core chlorophytes</taxon>
        <taxon>Trebouxiophyceae</taxon>
        <taxon>Chlorellales</taxon>
        <taxon>Chlorellaceae</taxon>
        <taxon>Chlorella clade</taxon>
        <taxon>Micractinium</taxon>
    </lineage>
</organism>
<feature type="compositionally biased region" description="Low complexity" evidence="1">
    <location>
        <begin position="36"/>
        <end position="46"/>
    </location>
</feature>
<keyword evidence="3" id="KW-1185">Reference proteome</keyword>
<dbReference type="Proteomes" id="UP000239649">
    <property type="component" value="Unassembled WGS sequence"/>
</dbReference>
<protein>
    <submittedName>
        <fullName evidence="2">Uncharacterized protein</fullName>
    </submittedName>
</protein>
<name>A0A2P6VQG1_9CHLO</name>
<evidence type="ECO:0000313" key="2">
    <source>
        <dbReference type="EMBL" id="PSC76311.1"/>
    </source>
</evidence>
<sequence>MSWVPPSGSFDPQSRTAPRPAASRPIFSFGKDAAAAKEGGAQQTAALPASISQRPERANFDPPAEQLKWWKQPRSVATVSGTANSDVEAFWVGKGAQPGAMAELCNTAERTNNKAQGTGSTVKRSLGNPEEFNMLGATSAYKADLCSVHVPVGKRGVALAPEYMAAYEESKRAAQRNKQVGKQANMSLAIFETD</sequence>
<comment type="caution">
    <text evidence="2">The sequence shown here is derived from an EMBL/GenBank/DDBJ whole genome shotgun (WGS) entry which is preliminary data.</text>
</comment>
<dbReference type="AlphaFoldDB" id="A0A2P6VQG1"/>
<dbReference type="OrthoDB" id="504628at2759"/>
<accession>A0A2P6VQG1</accession>
<evidence type="ECO:0000256" key="1">
    <source>
        <dbReference type="SAM" id="MobiDB-lite"/>
    </source>
</evidence>
<feature type="region of interest" description="Disordered" evidence="1">
    <location>
        <begin position="1"/>
        <end position="64"/>
    </location>
</feature>
<evidence type="ECO:0000313" key="3">
    <source>
        <dbReference type="Proteomes" id="UP000239649"/>
    </source>
</evidence>